<dbReference type="PROSITE" id="PS51319">
    <property type="entry name" value="TFIIS_N"/>
    <property type="match status" value="1"/>
</dbReference>
<organism evidence="5 6">
    <name type="scientific">Forsythia ovata</name>
    <dbReference type="NCBI Taxonomy" id="205694"/>
    <lineage>
        <taxon>Eukaryota</taxon>
        <taxon>Viridiplantae</taxon>
        <taxon>Streptophyta</taxon>
        <taxon>Embryophyta</taxon>
        <taxon>Tracheophyta</taxon>
        <taxon>Spermatophyta</taxon>
        <taxon>Magnoliopsida</taxon>
        <taxon>eudicotyledons</taxon>
        <taxon>Gunneridae</taxon>
        <taxon>Pentapetalae</taxon>
        <taxon>asterids</taxon>
        <taxon>lamiids</taxon>
        <taxon>Lamiales</taxon>
        <taxon>Oleaceae</taxon>
        <taxon>Forsythieae</taxon>
        <taxon>Forsythia</taxon>
    </lineage>
</organism>
<evidence type="ECO:0000313" key="6">
    <source>
        <dbReference type="Proteomes" id="UP001604277"/>
    </source>
</evidence>
<evidence type="ECO:0000313" key="5">
    <source>
        <dbReference type="EMBL" id="KAL2467924.1"/>
    </source>
</evidence>
<dbReference type="Gene3D" id="1.20.930.10">
    <property type="entry name" value="Conserved domain common to transcription factors TFIIS, elongin A, CRSP70"/>
    <property type="match status" value="1"/>
</dbReference>
<keyword evidence="6" id="KW-1185">Reference proteome</keyword>
<evidence type="ECO:0000256" key="1">
    <source>
        <dbReference type="ARBA" id="ARBA00004123"/>
    </source>
</evidence>
<evidence type="ECO:0000256" key="2">
    <source>
        <dbReference type="ARBA" id="ARBA00023242"/>
    </source>
</evidence>
<comment type="caution">
    <text evidence="5">The sequence shown here is derived from an EMBL/GenBank/DDBJ whole genome shotgun (WGS) entry which is preliminary data.</text>
</comment>
<dbReference type="InterPro" id="IPR017923">
    <property type="entry name" value="TFIIS_N"/>
</dbReference>
<dbReference type="InterPro" id="IPR035441">
    <property type="entry name" value="TFIIS/LEDGF_dom_sf"/>
</dbReference>
<dbReference type="SMART" id="SM00509">
    <property type="entry name" value="TFS2N"/>
    <property type="match status" value="1"/>
</dbReference>
<gene>
    <name evidence="5" type="ORF">Fot_51449</name>
</gene>
<comment type="subcellular location">
    <subcellularLocation>
        <location evidence="1 3">Nucleus</location>
    </subcellularLocation>
</comment>
<dbReference type="GO" id="GO:0005634">
    <property type="term" value="C:nucleus"/>
    <property type="evidence" value="ECO:0007669"/>
    <property type="project" value="UniProtKB-SubCell"/>
</dbReference>
<feature type="domain" description="TFIIS N-terminal" evidence="4">
    <location>
        <begin position="100"/>
        <end position="171"/>
    </location>
</feature>
<dbReference type="PANTHER" id="PTHR47210">
    <property type="entry name" value="MEDIATOR OF RNA POLYMERASE II TRANSCRIPTION SUBUNIT 26C-RELATED"/>
    <property type="match status" value="1"/>
</dbReference>
<dbReference type="AlphaFoldDB" id="A0ABD1PWD6"/>
<accession>A0ABD1PWD6</accession>
<dbReference type="SUPFAM" id="SSF47676">
    <property type="entry name" value="Conserved domain common to transcription factors TFIIS, elongin A, CRSP70"/>
    <property type="match status" value="1"/>
</dbReference>
<evidence type="ECO:0000259" key="4">
    <source>
        <dbReference type="PROSITE" id="PS51319"/>
    </source>
</evidence>
<dbReference type="Pfam" id="PF08711">
    <property type="entry name" value="Med26"/>
    <property type="match status" value="1"/>
</dbReference>
<keyword evidence="2 3" id="KW-0539">Nucleus</keyword>
<sequence length="269" mass="30963">MDLDMFRSFMEDSGLDVWTVMDMAITVACEDHEKELKNRRDGIIERLYAPAFSRCDNCVIKESDGKVTENIEKFQSKQELQAEKIMDMVEEEDDENRKILEIKNLLDDPNQSEGCLVELLQSLVDMNITFKTLKETDIGRHATRLRKHSSNDVRKLVKILIRKWKDAVDEWVRLNTPLEETDTFDGKNHRRIDLQNGVKAEVLSHGDVQNGSVSHYLTSAKKRLHDNVQEAQTGKNPKTPQIIDFKKTRKTENGVFIKNGGAFPRANCD</sequence>
<dbReference type="CDD" id="cd00183">
    <property type="entry name" value="TFIIS_I"/>
    <property type="match status" value="1"/>
</dbReference>
<reference evidence="6" key="1">
    <citation type="submission" date="2024-07" db="EMBL/GenBank/DDBJ databases">
        <title>Two chromosome-level genome assemblies of Korean endemic species Abeliophyllum distichum and Forsythia ovata (Oleaceae).</title>
        <authorList>
            <person name="Jang H."/>
        </authorList>
    </citation>
    <scope>NUCLEOTIDE SEQUENCE [LARGE SCALE GENOMIC DNA]</scope>
</reference>
<protein>
    <submittedName>
        <fullName evidence="5">Mediator of RNA polymerase II transcription subunit 26c</fullName>
    </submittedName>
</protein>
<name>A0ABD1PWD6_9LAMI</name>
<dbReference type="InterPro" id="IPR044790">
    <property type="entry name" value="MD26C-like"/>
</dbReference>
<dbReference type="PANTHER" id="PTHR47210:SF3">
    <property type="entry name" value="MEDIATOR OF RNA POLYMERASE II TRANSCRIPTION SUBUNIT 26C ISOFORM X1-RELATED"/>
    <property type="match status" value="1"/>
</dbReference>
<dbReference type="EMBL" id="JBFOLJ010000017">
    <property type="protein sequence ID" value="KAL2467924.1"/>
    <property type="molecule type" value="Genomic_DNA"/>
</dbReference>
<dbReference type="InterPro" id="IPR003617">
    <property type="entry name" value="TFIIS/CRSP70_N_sub"/>
</dbReference>
<proteinExistence type="predicted"/>
<evidence type="ECO:0000256" key="3">
    <source>
        <dbReference type="PROSITE-ProRule" id="PRU00649"/>
    </source>
</evidence>
<dbReference type="Proteomes" id="UP001604277">
    <property type="component" value="Unassembled WGS sequence"/>
</dbReference>